<name>A0ABW4EI98_9RHOB</name>
<evidence type="ECO:0000313" key="3">
    <source>
        <dbReference type="Proteomes" id="UP001597186"/>
    </source>
</evidence>
<accession>A0ABW4EI98</accession>
<protein>
    <submittedName>
        <fullName evidence="2">Uncharacterized protein</fullName>
    </submittedName>
</protein>
<dbReference type="EMBL" id="JBHUDD010000148">
    <property type="protein sequence ID" value="MFD1510905.1"/>
    <property type="molecule type" value="Genomic_DNA"/>
</dbReference>
<reference evidence="3" key="1">
    <citation type="journal article" date="2019" name="Int. J. Syst. Evol. Microbiol.">
        <title>The Global Catalogue of Microorganisms (GCM) 10K type strain sequencing project: providing services to taxonomists for standard genome sequencing and annotation.</title>
        <authorList>
            <consortium name="The Broad Institute Genomics Platform"/>
            <consortium name="The Broad Institute Genome Sequencing Center for Infectious Disease"/>
            <person name="Wu L."/>
            <person name="Ma J."/>
        </authorList>
    </citation>
    <scope>NUCLEOTIDE SEQUENCE [LARGE SCALE GENOMIC DNA]</scope>
    <source>
        <strain evidence="3">CGMCC 1.12477</strain>
    </source>
</reference>
<sequence length="138" mass="15010">MPASSILNPHDPAFDRFLQASVGRDHQGSGVTVLSALARLNLDPWQEAEDLARMRQEKAGARLSLMLSRLRDVPTLGHDHLTVAHELTRLLPARGRQTMTDDSSPSPSRFSWGMILAVLALVFLVVQIVAGFTTGAGE</sequence>
<gene>
    <name evidence="2" type="ORF">ACFTOW_16090</name>
</gene>
<comment type="caution">
    <text evidence="2">The sequence shown here is derived from an EMBL/GenBank/DDBJ whole genome shotgun (WGS) entry which is preliminary data.</text>
</comment>
<keyword evidence="1" id="KW-1133">Transmembrane helix</keyword>
<dbReference type="Proteomes" id="UP001597186">
    <property type="component" value="Unassembled WGS sequence"/>
</dbReference>
<keyword evidence="3" id="KW-1185">Reference proteome</keyword>
<proteinExistence type="predicted"/>
<dbReference type="RefSeq" id="WP_379917546.1">
    <property type="nucleotide sequence ID" value="NZ_JBHUDD010000148.1"/>
</dbReference>
<keyword evidence="1" id="KW-0812">Transmembrane</keyword>
<keyword evidence="1" id="KW-0472">Membrane</keyword>
<evidence type="ECO:0000256" key="1">
    <source>
        <dbReference type="SAM" id="Phobius"/>
    </source>
</evidence>
<feature type="transmembrane region" description="Helical" evidence="1">
    <location>
        <begin position="110"/>
        <end position="132"/>
    </location>
</feature>
<organism evidence="2 3">
    <name type="scientific">Lacimonas salitolerans</name>
    <dbReference type="NCBI Taxonomy" id="1323750"/>
    <lineage>
        <taxon>Bacteria</taxon>
        <taxon>Pseudomonadati</taxon>
        <taxon>Pseudomonadota</taxon>
        <taxon>Alphaproteobacteria</taxon>
        <taxon>Rhodobacterales</taxon>
        <taxon>Paracoccaceae</taxon>
        <taxon>Lacimonas</taxon>
    </lineage>
</organism>
<evidence type="ECO:0000313" key="2">
    <source>
        <dbReference type="EMBL" id="MFD1510905.1"/>
    </source>
</evidence>